<evidence type="ECO:0000313" key="6">
    <source>
        <dbReference type="Proteomes" id="UP000050554"/>
    </source>
</evidence>
<dbReference type="Pfam" id="PF00456">
    <property type="entry name" value="Transketolase_N"/>
    <property type="match status" value="1"/>
</dbReference>
<dbReference type="PATRIC" id="fig|55398.3.peg.220"/>
<comment type="cofactor">
    <cofactor evidence="1">
        <name>thiamine diphosphate</name>
        <dbReference type="ChEBI" id="CHEBI:58937"/>
    </cofactor>
</comment>
<dbReference type="Proteomes" id="UP000050554">
    <property type="component" value="Unassembled WGS sequence"/>
</dbReference>
<dbReference type="PANTHER" id="PTHR47514">
    <property type="entry name" value="TRANSKETOLASE N-TERMINAL SECTION-RELATED"/>
    <property type="match status" value="1"/>
</dbReference>
<dbReference type="InterPro" id="IPR029061">
    <property type="entry name" value="THDP-binding"/>
</dbReference>
<accession>A0A0P9Z037</accession>
<dbReference type="Gene3D" id="3.40.50.970">
    <property type="match status" value="1"/>
</dbReference>
<evidence type="ECO:0000256" key="3">
    <source>
        <dbReference type="ARBA" id="ARBA00023052"/>
    </source>
</evidence>
<name>A0A0P9Z037_PSESI</name>
<dbReference type="CDD" id="cd02012">
    <property type="entry name" value="TPP_TK"/>
    <property type="match status" value="1"/>
</dbReference>
<dbReference type="InterPro" id="IPR005474">
    <property type="entry name" value="Transketolase_N"/>
</dbReference>
<organism evidence="5 6">
    <name type="scientific">Pseudomonas syringae pv. ribicola</name>
    <dbReference type="NCBI Taxonomy" id="55398"/>
    <lineage>
        <taxon>Bacteria</taxon>
        <taxon>Pseudomonadati</taxon>
        <taxon>Pseudomonadota</taxon>
        <taxon>Gammaproteobacteria</taxon>
        <taxon>Pseudomonadales</taxon>
        <taxon>Pseudomonadaceae</taxon>
        <taxon>Pseudomonas</taxon>
    </lineage>
</organism>
<proteinExistence type="inferred from homology"/>
<evidence type="ECO:0000313" key="5">
    <source>
        <dbReference type="EMBL" id="KPY45057.1"/>
    </source>
</evidence>
<feature type="domain" description="Transketolase N-terminal" evidence="4">
    <location>
        <begin position="46"/>
        <end position="290"/>
    </location>
</feature>
<dbReference type="EMBL" id="LJRF01000152">
    <property type="protein sequence ID" value="KPY45057.1"/>
    <property type="molecule type" value="Genomic_DNA"/>
</dbReference>
<dbReference type="AlphaFoldDB" id="A0A0P9Z037"/>
<dbReference type="PANTHER" id="PTHR47514:SF1">
    <property type="entry name" value="TRANSKETOLASE N-TERMINAL SECTION-RELATED"/>
    <property type="match status" value="1"/>
</dbReference>
<reference evidence="5 6" key="1">
    <citation type="submission" date="2015-09" db="EMBL/GenBank/DDBJ databases">
        <title>Genome announcement of multiple Pseudomonas syringae strains.</title>
        <authorList>
            <person name="Thakur S."/>
            <person name="Wang P.W."/>
            <person name="Gong Y."/>
            <person name="Weir B.S."/>
            <person name="Guttman D.S."/>
        </authorList>
    </citation>
    <scope>NUCLEOTIDE SEQUENCE [LARGE SCALE GENOMIC DNA]</scope>
    <source>
        <strain evidence="5 6">ICMP3882</strain>
    </source>
</reference>
<comment type="similarity">
    <text evidence="2">Belongs to the transketolase family.</text>
</comment>
<dbReference type="SUPFAM" id="SSF52518">
    <property type="entry name" value="Thiamin diphosphate-binding fold (THDP-binding)"/>
    <property type="match status" value="1"/>
</dbReference>
<evidence type="ECO:0000259" key="4">
    <source>
        <dbReference type="Pfam" id="PF00456"/>
    </source>
</evidence>
<protein>
    <submittedName>
        <fullName evidence="5">Putative N-terminal region of transketolase</fullName>
    </submittedName>
</protein>
<evidence type="ECO:0000256" key="1">
    <source>
        <dbReference type="ARBA" id="ARBA00001964"/>
    </source>
</evidence>
<keyword evidence="3" id="KW-0786">Thiamine pyrophosphate</keyword>
<evidence type="ECO:0000256" key="2">
    <source>
        <dbReference type="ARBA" id="ARBA00007131"/>
    </source>
</evidence>
<gene>
    <name evidence="5" type="ORF">ALO47_00173</name>
</gene>
<comment type="caution">
    <text evidence="5">The sequence shown here is derived from an EMBL/GenBank/DDBJ whole genome shotgun (WGS) entry which is preliminary data.</text>
</comment>
<sequence>MAQPRFSGLRPGHNQGIEMNPFRYEVLQIRATAQAIRRRIIKLNAESPAGGHTGADLSETDILATLYFRLLNVSPATLGDPDRDIYIQSKGHGVGGLYCCLAEAGYFPAEWLDTYQHFDSHLPGHPVRQKTPGIELNTGALGHGLPVACGIAIAAKKSGSRKHVFVLTGDGELGEGSNWEAALTAAKYQLDNLIVIVDHNQLQLAGRTAEILPLEPLPDKWRAFGFQVSECDGNDVAQLVQTLEAMLQQSGGPKVLIANTVKGKGVSFIEDKPEWHHRVPKGDEIEAALKELDHVH</sequence>